<dbReference type="InterPro" id="IPR013785">
    <property type="entry name" value="Aldolase_TIM"/>
</dbReference>
<keyword evidence="2" id="KW-0285">Flavoprotein</keyword>
<dbReference type="AlphaFoldDB" id="A0A2A4F0K3"/>
<comment type="caution">
    <text evidence="7">The sequence shown here is derived from an EMBL/GenBank/DDBJ whole genome shotgun (WGS) entry which is preliminary data.</text>
</comment>
<keyword evidence="4" id="KW-0521">NADP</keyword>
<keyword evidence="3" id="KW-0288">FMN</keyword>
<accession>A0A2A4F0K3</accession>
<evidence type="ECO:0000256" key="4">
    <source>
        <dbReference type="ARBA" id="ARBA00022857"/>
    </source>
</evidence>
<dbReference type="PANTHER" id="PTHR43303">
    <property type="entry name" value="NADPH DEHYDROGENASE C23G7.10C-RELATED"/>
    <property type="match status" value="1"/>
</dbReference>
<sequence>MSALFSSLTLRSVTLPNRIVVSPMCQYSAERGEATAWHMIHLGHLALSGAGLLCIEATAVEPDGRITPGDLGLWDDVTEAALKPVLAAIRKHSPIRVAMQLAHAGRKASSAAPWDGGQLIPVADGGWLPHAPSAVPHKDGEEPPLALDAAGLNRIREAFAATARRAVRLGIDALEVHAAHGYLLHQFLSPLANQRTDEYGGSLENRMRFPLEIFDIVRAAFPADKPVGVRVSASDWVDGGWTLDDTLAFADELKKRGCDWIDASSGGVSPLQKIPLEPGYQVPFARAIKQATGLPTIAVGLITDATHAEQIVSEGDADLVAMARAMLYDPRWPWHAAAQLGASVEAPPQYWRSQPRDQKALFGEISFGQR</sequence>
<reference evidence="7 8" key="1">
    <citation type="submission" date="2017-01" db="EMBL/GenBank/DDBJ databases">
        <title>Whole-Genome Shotgun Sequencing of Two beta-Proteobacterial Species in Search of the Bulgecin Biosynthetic Cluster.</title>
        <authorList>
            <person name="Horsman M.E."/>
            <person name="Marous D.R."/>
            <person name="Li R."/>
            <person name="Oliver R.A."/>
            <person name="Byun B."/>
            <person name="Emrich S.J."/>
            <person name="Boggess B."/>
            <person name="Townsend C.A."/>
            <person name="Mobashery S."/>
        </authorList>
    </citation>
    <scope>NUCLEOTIDE SEQUENCE [LARGE SCALE GENOMIC DNA]</scope>
    <source>
        <strain evidence="7 8">ATCC 31363</strain>
    </source>
</reference>
<dbReference type="InterPro" id="IPR001155">
    <property type="entry name" value="OxRdtase_FMN_N"/>
</dbReference>
<dbReference type="PANTHER" id="PTHR43303:SF4">
    <property type="entry name" value="NADPH DEHYDROGENASE C23G7.10C-RELATED"/>
    <property type="match status" value="1"/>
</dbReference>
<dbReference type="EMBL" id="MTZV01000004">
    <property type="protein sequence ID" value="PCE26178.1"/>
    <property type="molecule type" value="Genomic_DNA"/>
</dbReference>
<dbReference type="CDD" id="cd02932">
    <property type="entry name" value="OYE_YqiM_FMN"/>
    <property type="match status" value="1"/>
</dbReference>
<organism evidence="7 8">
    <name type="scientific">Paraburkholderia acidicola</name>
    <dbReference type="NCBI Taxonomy" id="1912599"/>
    <lineage>
        <taxon>Bacteria</taxon>
        <taxon>Pseudomonadati</taxon>
        <taxon>Pseudomonadota</taxon>
        <taxon>Betaproteobacteria</taxon>
        <taxon>Burkholderiales</taxon>
        <taxon>Burkholderiaceae</taxon>
        <taxon>Paraburkholderia</taxon>
    </lineage>
</organism>
<dbReference type="Proteomes" id="UP000218022">
    <property type="component" value="Unassembled WGS sequence"/>
</dbReference>
<evidence type="ECO:0000256" key="5">
    <source>
        <dbReference type="ARBA" id="ARBA00023002"/>
    </source>
</evidence>
<dbReference type="OrthoDB" id="8523426at2"/>
<dbReference type="RefSeq" id="WP_096721966.1">
    <property type="nucleotide sequence ID" value="NZ_MTZV01000004.1"/>
</dbReference>
<evidence type="ECO:0000256" key="3">
    <source>
        <dbReference type="ARBA" id="ARBA00022643"/>
    </source>
</evidence>
<dbReference type="GO" id="GO:0050661">
    <property type="term" value="F:NADP binding"/>
    <property type="evidence" value="ECO:0007669"/>
    <property type="project" value="InterPro"/>
</dbReference>
<gene>
    <name evidence="7" type="ORF">BWP39_16775</name>
</gene>
<name>A0A2A4F0K3_9BURK</name>
<dbReference type="GO" id="GO:0010181">
    <property type="term" value="F:FMN binding"/>
    <property type="evidence" value="ECO:0007669"/>
    <property type="project" value="InterPro"/>
</dbReference>
<evidence type="ECO:0000313" key="8">
    <source>
        <dbReference type="Proteomes" id="UP000218022"/>
    </source>
</evidence>
<dbReference type="InterPro" id="IPR044152">
    <property type="entry name" value="YqjM-like"/>
</dbReference>
<dbReference type="Gene3D" id="3.20.20.70">
    <property type="entry name" value="Aldolase class I"/>
    <property type="match status" value="1"/>
</dbReference>
<comment type="cofactor">
    <cofactor evidence="1">
        <name>FMN</name>
        <dbReference type="ChEBI" id="CHEBI:58210"/>
    </cofactor>
</comment>
<proteinExistence type="predicted"/>
<dbReference type="SUPFAM" id="SSF51395">
    <property type="entry name" value="FMN-linked oxidoreductases"/>
    <property type="match status" value="1"/>
</dbReference>
<dbReference type="GO" id="GO:0003959">
    <property type="term" value="F:NADPH dehydrogenase activity"/>
    <property type="evidence" value="ECO:0007669"/>
    <property type="project" value="InterPro"/>
</dbReference>
<evidence type="ECO:0000313" key="7">
    <source>
        <dbReference type="EMBL" id="PCE26178.1"/>
    </source>
</evidence>
<evidence type="ECO:0000256" key="2">
    <source>
        <dbReference type="ARBA" id="ARBA00022630"/>
    </source>
</evidence>
<protein>
    <submittedName>
        <fullName evidence="7">Oxidoreductase</fullName>
    </submittedName>
</protein>
<dbReference type="Pfam" id="PF00724">
    <property type="entry name" value="Oxidored_FMN"/>
    <property type="match status" value="1"/>
</dbReference>
<evidence type="ECO:0000259" key="6">
    <source>
        <dbReference type="Pfam" id="PF00724"/>
    </source>
</evidence>
<keyword evidence="5" id="KW-0560">Oxidoreductase</keyword>
<feature type="domain" description="NADH:flavin oxidoreductase/NADH oxidase N-terminal" evidence="6">
    <location>
        <begin position="4"/>
        <end position="340"/>
    </location>
</feature>
<evidence type="ECO:0000256" key="1">
    <source>
        <dbReference type="ARBA" id="ARBA00001917"/>
    </source>
</evidence>